<keyword evidence="1" id="KW-0812">Transmembrane</keyword>
<keyword evidence="1" id="KW-0472">Membrane</keyword>
<evidence type="ECO:0000256" key="1">
    <source>
        <dbReference type="SAM" id="Phobius"/>
    </source>
</evidence>
<sequence length="252" mass="29335">MKFDFSFLTTLFPIIILTYFPIIISTLAFGLSALTMYLNRKRISVHYGSPIEVLAENSLYCRDQDGIFIPGSSYGPGINLTVEIINSSPCDLSYFDLRAFDPVTDKNYFLMTRTSLPETISHKKLYRENPENPQAPFHHNLPDASYGMLRARSFTYWNLFIIPRKDSTKLRVSFRVAIKRRPFTRSDKYVSKNQKKYRFYAIDLNIPDWQSNSRMHLPLNMPLDDFFGSITRDFTPRPDANPDMPSQEQPEK</sequence>
<name>A0A1F2PEP8_9FIRM</name>
<evidence type="ECO:0000313" key="3">
    <source>
        <dbReference type="Proteomes" id="UP000176244"/>
    </source>
</evidence>
<reference evidence="2 3" key="1">
    <citation type="submission" date="2015-09" db="EMBL/GenBank/DDBJ databases">
        <title>Genome sequence of Acetobacterium wieringae DSM 1911.</title>
        <authorList>
            <person name="Poehlein A."/>
            <person name="Bengelsdorf F.R."/>
            <person name="Schiel-Bengelsdorf B."/>
            <person name="Duerre P."/>
            <person name="Daniel R."/>
        </authorList>
    </citation>
    <scope>NUCLEOTIDE SEQUENCE [LARGE SCALE GENOMIC DNA]</scope>
    <source>
        <strain evidence="2 3">DSM 1911</strain>
    </source>
</reference>
<dbReference type="RefSeq" id="WP_139142402.1">
    <property type="nucleotide sequence ID" value="NZ_LKEU01000044.1"/>
</dbReference>
<dbReference type="AlphaFoldDB" id="A0A1F2PEP8"/>
<comment type="caution">
    <text evidence="2">The sequence shown here is derived from an EMBL/GenBank/DDBJ whole genome shotgun (WGS) entry which is preliminary data.</text>
</comment>
<proteinExistence type="predicted"/>
<protein>
    <submittedName>
        <fullName evidence="2">Uncharacterized protein</fullName>
    </submittedName>
</protein>
<keyword evidence="1" id="KW-1133">Transmembrane helix</keyword>
<dbReference type="Proteomes" id="UP000176244">
    <property type="component" value="Unassembled WGS sequence"/>
</dbReference>
<evidence type="ECO:0000313" key="2">
    <source>
        <dbReference type="EMBL" id="OFV69136.1"/>
    </source>
</evidence>
<feature type="transmembrane region" description="Helical" evidence="1">
    <location>
        <begin position="12"/>
        <end position="38"/>
    </location>
</feature>
<dbReference type="EMBL" id="LKEU01000044">
    <property type="protein sequence ID" value="OFV69136.1"/>
    <property type="molecule type" value="Genomic_DNA"/>
</dbReference>
<gene>
    <name evidence="2" type="ORF">ACWI_33300</name>
</gene>
<dbReference type="STRING" id="52694.ACWI_33300"/>
<accession>A0A1F2PEP8</accession>
<organism evidence="2 3">
    <name type="scientific">Acetobacterium wieringae</name>
    <dbReference type="NCBI Taxonomy" id="52694"/>
    <lineage>
        <taxon>Bacteria</taxon>
        <taxon>Bacillati</taxon>
        <taxon>Bacillota</taxon>
        <taxon>Clostridia</taxon>
        <taxon>Eubacteriales</taxon>
        <taxon>Eubacteriaceae</taxon>
        <taxon>Acetobacterium</taxon>
    </lineage>
</organism>